<dbReference type="EMBL" id="JAWMWG010000001">
    <property type="protein sequence ID" value="MEJ6347866.1"/>
    <property type="molecule type" value="Genomic_DNA"/>
</dbReference>
<evidence type="ECO:0000313" key="3">
    <source>
        <dbReference type="Proteomes" id="UP001377804"/>
    </source>
</evidence>
<feature type="transmembrane region" description="Helical" evidence="1">
    <location>
        <begin position="12"/>
        <end position="45"/>
    </location>
</feature>
<evidence type="ECO:0000313" key="2">
    <source>
        <dbReference type="EMBL" id="MEJ6347866.1"/>
    </source>
</evidence>
<dbReference type="RefSeq" id="WP_339968472.1">
    <property type="nucleotide sequence ID" value="NZ_JAWMWG010000001.1"/>
</dbReference>
<keyword evidence="1" id="KW-1133">Transmembrane helix</keyword>
<accession>A0ABU8SEV2</accession>
<keyword evidence="1" id="KW-0812">Transmembrane</keyword>
<name>A0ABU8SEV2_9LACO</name>
<sequence>MKLSHFKTTYLLLFILGIISLIVPAASVGFITTALTIIIALYVLIRAPKEEVKKRGVILLMAGSLLAGVSFMLLKSVSIDQALLEQIKANIDMVDNQKLSDLVSSLAPGLLVMALGWIVRLVGTIYSNKEYRFLKKSVNKVAE</sequence>
<keyword evidence="1" id="KW-0472">Membrane</keyword>
<keyword evidence="3" id="KW-1185">Reference proteome</keyword>
<evidence type="ECO:0000256" key="1">
    <source>
        <dbReference type="SAM" id="Phobius"/>
    </source>
</evidence>
<proteinExistence type="predicted"/>
<comment type="caution">
    <text evidence="2">The sequence shown here is derived from an EMBL/GenBank/DDBJ whole genome shotgun (WGS) entry which is preliminary data.</text>
</comment>
<dbReference type="Proteomes" id="UP001377804">
    <property type="component" value="Unassembled WGS sequence"/>
</dbReference>
<feature type="transmembrane region" description="Helical" evidence="1">
    <location>
        <begin position="57"/>
        <end position="74"/>
    </location>
</feature>
<organism evidence="2 3">
    <name type="scientific">Holzapfeliella saturejae</name>
    <dbReference type="NCBI Taxonomy" id="3082953"/>
    <lineage>
        <taxon>Bacteria</taxon>
        <taxon>Bacillati</taxon>
        <taxon>Bacillota</taxon>
        <taxon>Bacilli</taxon>
        <taxon>Lactobacillales</taxon>
        <taxon>Lactobacillaceae</taxon>
        <taxon>Holzapfeliella</taxon>
    </lineage>
</organism>
<protein>
    <submittedName>
        <fullName evidence="2">Uncharacterized protein</fullName>
    </submittedName>
</protein>
<feature type="transmembrane region" description="Helical" evidence="1">
    <location>
        <begin position="106"/>
        <end position="126"/>
    </location>
</feature>
<gene>
    <name evidence="2" type="ORF">R4Y45_01310</name>
</gene>
<reference evidence="2 3" key="1">
    <citation type="submission" date="2023-10" db="EMBL/GenBank/DDBJ databases">
        <title>Holzapfeliella saturejae sp. nov. isolated from Satureja montana flowers.</title>
        <authorList>
            <person name="Alcantara C."/>
            <person name="Zuniga M."/>
            <person name="Landete J.M."/>
            <person name="Monedero V."/>
        </authorList>
    </citation>
    <scope>NUCLEOTIDE SEQUENCE [LARGE SCALE GENOMIC DNA]</scope>
    <source>
        <strain evidence="2 3">He02</strain>
    </source>
</reference>